<protein>
    <submittedName>
        <fullName evidence="1">Uncharacterized protein</fullName>
    </submittedName>
</protein>
<comment type="caution">
    <text evidence="1">The sequence shown here is derived from an EMBL/GenBank/DDBJ whole genome shotgun (WGS) entry which is preliminary data.</text>
</comment>
<name>A0A0F8ZCY4_9ZZZZ</name>
<gene>
    <name evidence="1" type="ORF">LCGC14_2711090</name>
</gene>
<evidence type="ECO:0000313" key="1">
    <source>
        <dbReference type="EMBL" id="KKK91623.1"/>
    </source>
</evidence>
<dbReference type="AlphaFoldDB" id="A0A0F8ZCY4"/>
<accession>A0A0F8ZCY4</accession>
<reference evidence="1" key="1">
    <citation type="journal article" date="2015" name="Nature">
        <title>Complex archaea that bridge the gap between prokaryotes and eukaryotes.</title>
        <authorList>
            <person name="Spang A."/>
            <person name="Saw J.H."/>
            <person name="Jorgensen S.L."/>
            <person name="Zaremba-Niedzwiedzka K."/>
            <person name="Martijn J."/>
            <person name="Lind A.E."/>
            <person name="van Eijk R."/>
            <person name="Schleper C."/>
            <person name="Guy L."/>
            <person name="Ettema T.J."/>
        </authorList>
    </citation>
    <scope>NUCLEOTIDE SEQUENCE</scope>
</reference>
<proteinExistence type="predicted"/>
<dbReference type="EMBL" id="LAZR01048571">
    <property type="protein sequence ID" value="KKK91623.1"/>
    <property type="molecule type" value="Genomic_DNA"/>
</dbReference>
<organism evidence="1">
    <name type="scientific">marine sediment metagenome</name>
    <dbReference type="NCBI Taxonomy" id="412755"/>
    <lineage>
        <taxon>unclassified sequences</taxon>
        <taxon>metagenomes</taxon>
        <taxon>ecological metagenomes</taxon>
    </lineage>
</organism>
<sequence>MKAKSDINIQPSQLDLWGNKNDFHWREFKVAREYVRSLKLKDPAGWEELISKRKLHGTNIPSNPDTVYKNHGWKDWDDWLGTGRKQTADKKPASGLFNTESRDDLWIAAAESKWLNFFEACKKVREYGFEYREEWELFISGKFPRREALPDNIPGNPEQVYRHVGWKDWKDWLVHPDKRTDYTEFNKARDFVRSNRINGKKAWQDFLIDNNELTGDYHMTLPERPHLEYRDSEWISWEDWLGSEIPYRDFKSTRKFIHSLKLRERKDWDYFCRGKLPHKPARTENIYAFPEIAYQDNGWNGWKDWLGSGMNQKEKDDTTALHEVMIECKCKGRIKNCTVCDGKGYYTRNI</sequence>